<dbReference type="EMBL" id="BSXT01002056">
    <property type="protein sequence ID" value="GMF46929.1"/>
    <property type="molecule type" value="Genomic_DNA"/>
</dbReference>
<evidence type="ECO:0000313" key="3">
    <source>
        <dbReference type="Proteomes" id="UP001165121"/>
    </source>
</evidence>
<dbReference type="AlphaFoldDB" id="A0A9W6XWV2"/>
<protein>
    <submittedName>
        <fullName evidence="2">Unnamed protein product</fullName>
    </submittedName>
</protein>
<feature type="region of interest" description="Disordered" evidence="1">
    <location>
        <begin position="1"/>
        <end position="54"/>
    </location>
</feature>
<keyword evidence="3" id="KW-1185">Reference proteome</keyword>
<name>A0A9W6XWV2_9STRA</name>
<evidence type="ECO:0000313" key="2">
    <source>
        <dbReference type="EMBL" id="GMF46929.1"/>
    </source>
</evidence>
<reference evidence="2" key="1">
    <citation type="submission" date="2023-04" db="EMBL/GenBank/DDBJ databases">
        <title>Phytophthora fragariaefolia NBRC 109709.</title>
        <authorList>
            <person name="Ichikawa N."/>
            <person name="Sato H."/>
            <person name="Tonouchi N."/>
        </authorList>
    </citation>
    <scope>NUCLEOTIDE SEQUENCE</scope>
    <source>
        <strain evidence="2">NBRC 109709</strain>
    </source>
</reference>
<sequence>MEGMRRSRARDSDTDQQTPPSTKKLKRSSTDALIGYLEDKASSRGSRNSLREQQLHVEKRRLELEEQRLQQDREKTDKMLAMMSSQMGFMAQLIEKISK</sequence>
<evidence type="ECO:0000256" key="1">
    <source>
        <dbReference type="SAM" id="MobiDB-lite"/>
    </source>
</evidence>
<proteinExistence type="predicted"/>
<organism evidence="2 3">
    <name type="scientific">Phytophthora fragariaefolia</name>
    <dbReference type="NCBI Taxonomy" id="1490495"/>
    <lineage>
        <taxon>Eukaryota</taxon>
        <taxon>Sar</taxon>
        <taxon>Stramenopiles</taxon>
        <taxon>Oomycota</taxon>
        <taxon>Peronosporomycetes</taxon>
        <taxon>Peronosporales</taxon>
        <taxon>Peronosporaceae</taxon>
        <taxon>Phytophthora</taxon>
    </lineage>
</organism>
<accession>A0A9W6XWV2</accession>
<gene>
    <name evidence="2" type="ORF">Pfra01_001748800</name>
</gene>
<dbReference type="OrthoDB" id="143303at2759"/>
<dbReference type="Proteomes" id="UP001165121">
    <property type="component" value="Unassembled WGS sequence"/>
</dbReference>
<comment type="caution">
    <text evidence="2">The sequence shown here is derived from an EMBL/GenBank/DDBJ whole genome shotgun (WGS) entry which is preliminary data.</text>
</comment>